<feature type="domain" description="AB hydrolase-1" evidence="9">
    <location>
        <begin position="39"/>
        <end position="299"/>
    </location>
</feature>
<evidence type="ECO:0000256" key="3">
    <source>
        <dbReference type="ARBA" id="ARBA00010088"/>
    </source>
</evidence>
<dbReference type="GO" id="GO:0016787">
    <property type="term" value="F:hydrolase activity"/>
    <property type="evidence" value="ECO:0007669"/>
    <property type="project" value="UniProtKB-KW"/>
</dbReference>
<dbReference type="Pfam" id="PF00561">
    <property type="entry name" value="Abhydrolase_1"/>
    <property type="match status" value="1"/>
</dbReference>
<reference evidence="10 11" key="1">
    <citation type="submission" date="2020-08" db="EMBL/GenBank/DDBJ databases">
        <title>A Genomic Blueprint of the Chicken Gut Microbiome.</title>
        <authorList>
            <person name="Gilroy R."/>
            <person name="Ravi A."/>
            <person name="Getino M."/>
            <person name="Pursley I."/>
            <person name="Horton D.L."/>
            <person name="Alikhan N.-F."/>
            <person name="Baker D."/>
            <person name="Gharbi K."/>
            <person name="Hall N."/>
            <person name="Watson M."/>
            <person name="Adriaenssens E.M."/>
            <person name="Foster-Nyarko E."/>
            <person name="Jarju S."/>
            <person name="Secka A."/>
            <person name="Antonio M."/>
            <person name="Oren A."/>
            <person name="Chaudhuri R."/>
            <person name="La Ragione R.M."/>
            <person name="Hildebrand F."/>
            <person name="Pallen M.J."/>
        </authorList>
    </citation>
    <scope>NUCLEOTIDE SEQUENCE [LARGE SCALE GENOMIC DNA]</scope>
    <source>
        <strain evidence="10 11">Sa1CUA4</strain>
    </source>
</reference>
<dbReference type="PRINTS" id="PR00793">
    <property type="entry name" value="PROAMNOPTASE"/>
</dbReference>
<accession>A0ABR8X6R3</accession>
<dbReference type="SUPFAM" id="SSF53474">
    <property type="entry name" value="alpha/beta-Hydrolases"/>
    <property type="match status" value="1"/>
</dbReference>
<keyword evidence="6 8" id="KW-0645">Protease</keyword>
<evidence type="ECO:0000256" key="7">
    <source>
        <dbReference type="ARBA" id="ARBA00022801"/>
    </source>
</evidence>
<keyword evidence="4 8" id="KW-0031">Aminopeptidase</keyword>
<keyword evidence="5 8" id="KW-0963">Cytoplasm</keyword>
<evidence type="ECO:0000256" key="1">
    <source>
        <dbReference type="ARBA" id="ARBA00001585"/>
    </source>
</evidence>
<evidence type="ECO:0000313" key="11">
    <source>
        <dbReference type="Proteomes" id="UP000602532"/>
    </source>
</evidence>
<dbReference type="Proteomes" id="UP000602532">
    <property type="component" value="Unassembled WGS sequence"/>
</dbReference>
<dbReference type="InterPro" id="IPR005944">
    <property type="entry name" value="Pro_iminopeptidase"/>
</dbReference>
<organism evidence="10 11">
    <name type="scientific">Microbacterium gallinarum</name>
    <dbReference type="NCBI Taxonomy" id="2762209"/>
    <lineage>
        <taxon>Bacteria</taxon>
        <taxon>Bacillati</taxon>
        <taxon>Actinomycetota</taxon>
        <taxon>Actinomycetes</taxon>
        <taxon>Micrococcales</taxon>
        <taxon>Microbacteriaceae</taxon>
        <taxon>Microbacterium</taxon>
    </lineage>
</organism>
<protein>
    <recommendedName>
        <fullName evidence="8">Proline iminopeptidase</fullName>
        <shortName evidence="8">PIP</shortName>
        <ecNumber evidence="8">3.4.11.5</ecNumber>
    </recommendedName>
    <alternativeName>
        <fullName evidence="8">Prolyl aminopeptidase</fullName>
    </alternativeName>
</protein>
<comment type="similarity">
    <text evidence="3 8">Belongs to the peptidase S33 family.</text>
</comment>
<dbReference type="InterPro" id="IPR002410">
    <property type="entry name" value="Peptidase_S33"/>
</dbReference>
<keyword evidence="11" id="KW-1185">Reference proteome</keyword>
<dbReference type="EC" id="3.4.11.5" evidence="8"/>
<evidence type="ECO:0000313" key="10">
    <source>
        <dbReference type="EMBL" id="MBD8025015.1"/>
    </source>
</evidence>
<dbReference type="Gene3D" id="3.40.50.1820">
    <property type="entry name" value="alpha/beta hydrolase"/>
    <property type="match status" value="1"/>
</dbReference>
<evidence type="ECO:0000259" key="9">
    <source>
        <dbReference type="Pfam" id="PF00561"/>
    </source>
</evidence>
<gene>
    <name evidence="10" type="ORF">H9622_15645</name>
</gene>
<proteinExistence type="inferred from homology"/>
<dbReference type="PANTHER" id="PTHR43722:SF1">
    <property type="entry name" value="PROLINE IMINOPEPTIDASE"/>
    <property type="match status" value="1"/>
</dbReference>
<evidence type="ECO:0000256" key="6">
    <source>
        <dbReference type="ARBA" id="ARBA00022670"/>
    </source>
</evidence>
<comment type="caution">
    <text evidence="10">The sequence shown here is derived from an EMBL/GenBank/DDBJ whole genome shotgun (WGS) entry which is preliminary data.</text>
</comment>
<sequence>MGDYAQPVADALLISGWIRRPDGVELFWERYGSGSAPALFLHGGPGSGLSSHYRSYFDPNLHTVVAFDQRGCGRSVPSVVDDLQSLVQNTTQRLIEDIEALREDAGIGRWLVVGLSWGATLGLAYAQAHPDRVSGLVLGAVTTTSRDEVQSLTQDLRHVFPEQWGRLAAVAHPVPGERLVEALYRGIISPDHAERQGVATAWGEWEETHPSLDANFVPSPRWQDPRRSLEMATLVLHYWSHHAFLGEAGIMNQTSRLAGIPGTMVHGRLDISSTMSVPSDLSQSWPDSTLIEIDGEGHFGEQIFRTVKDAVRQMSERP</sequence>
<evidence type="ECO:0000256" key="5">
    <source>
        <dbReference type="ARBA" id="ARBA00022490"/>
    </source>
</evidence>
<comment type="subcellular location">
    <subcellularLocation>
        <location evidence="2 8">Cytoplasm</location>
    </subcellularLocation>
</comment>
<evidence type="ECO:0000256" key="8">
    <source>
        <dbReference type="PIRNR" id="PIRNR006431"/>
    </source>
</evidence>
<name>A0ABR8X6R3_9MICO</name>
<dbReference type="PANTHER" id="PTHR43722">
    <property type="entry name" value="PROLINE IMINOPEPTIDASE"/>
    <property type="match status" value="1"/>
</dbReference>
<dbReference type="InterPro" id="IPR029058">
    <property type="entry name" value="AB_hydrolase_fold"/>
</dbReference>
<evidence type="ECO:0000256" key="4">
    <source>
        <dbReference type="ARBA" id="ARBA00022438"/>
    </source>
</evidence>
<keyword evidence="7 8" id="KW-0378">Hydrolase</keyword>
<comment type="catalytic activity">
    <reaction evidence="1 8">
        <text>Release of N-terminal proline from a peptide.</text>
        <dbReference type="EC" id="3.4.11.5"/>
    </reaction>
</comment>
<dbReference type="EMBL" id="JACSPM010000010">
    <property type="protein sequence ID" value="MBD8025015.1"/>
    <property type="molecule type" value="Genomic_DNA"/>
</dbReference>
<dbReference type="InterPro" id="IPR000073">
    <property type="entry name" value="AB_hydrolase_1"/>
</dbReference>
<dbReference type="PIRSF" id="PIRSF006431">
    <property type="entry name" value="Pept_S33"/>
    <property type="match status" value="1"/>
</dbReference>
<evidence type="ECO:0000256" key="2">
    <source>
        <dbReference type="ARBA" id="ARBA00004496"/>
    </source>
</evidence>